<dbReference type="SUPFAM" id="SSF52540">
    <property type="entry name" value="P-loop containing nucleoside triphosphate hydrolases"/>
    <property type="match status" value="1"/>
</dbReference>
<dbReference type="PANTHER" id="PTHR47691:SF3">
    <property type="entry name" value="HTH-TYPE TRANSCRIPTIONAL REGULATOR RV0890C-RELATED"/>
    <property type="match status" value="1"/>
</dbReference>
<protein>
    <submittedName>
        <fullName evidence="2">ATP-binding protein</fullName>
    </submittedName>
</protein>
<reference evidence="2 3" key="1">
    <citation type="submission" date="2024-10" db="EMBL/GenBank/DDBJ databases">
        <title>The Natural Products Discovery Center: Release of the First 8490 Sequenced Strains for Exploring Actinobacteria Biosynthetic Diversity.</title>
        <authorList>
            <person name="Kalkreuter E."/>
            <person name="Kautsar S.A."/>
            <person name="Yang D."/>
            <person name="Bader C.D."/>
            <person name="Teijaro C.N."/>
            <person name="Fluegel L."/>
            <person name="Davis C.M."/>
            <person name="Simpson J.R."/>
            <person name="Lauterbach L."/>
            <person name="Steele A.D."/>
            <person name="Gui C."/>
            <person name="Meng S."/>
            <person name="Li G."/>
            <person name="Viehrig K."/>
            <person name="Ye F."/>
            <person name="Su P."/>
            <person name="Kiefer A.F."/>
            <person name="Nichols A."/>
            <person name="Cepeda A.J."/>
            <person name="Yan W."/>
            <person name="Fan B."/>
            <person name="Jiang Y."/>
            <person name="Adhikari A."/>
            <person name="Zheng C.-J."/>
            <person name="Schuster L."/>
            <person name="Cowan T.M."/>
            <person name="Smanski M.J."/>
            <person name="Chevrette M.G."/>
            <person name="De Carvalho L.P.S."/>
            <person name="Shen B."/>
        </authorList>
    </citation>
    <scope>NUCLEOTIDE SEQUENCE [LARGE SCALE GENOMIC DNA]</scope>
    <source>
        <strain evidence="2 3">NPDC020602</strain>
    </source>
</reference>
<evidence type="ECO:0000313" key="2">
    <source>
        <dbReference type="EMBL" id="MFI1715077.1"/>
    </source>
</evidence>
<feature type="compositionally biased region" description="Polar residues" evidence="1">
    <location>
        <begin position="661"/>
        <end position="672"/>
    </location>
</feature>
<keyword evidence="2" id="KW-0067">ATP-binding</keyword>
<evidence type="ECO:0000256" key="1">
    <source>
        <dbReference type="SAM" id="MobiDB-lite"/>
    </source>
</evidence>
<name>A0ABW7U9M2_9ACTN</name>
<dbReference type="EMBL" id="JBIRUI010000006">
    <property type="protein sequence ID" value="MFI1715077.1"/>
    <property type="molecule type" value="Genomic_DNA"/>
</dbReference>
<accession>A0ABW7U9M2</accession>
<dbReference type="Proteomes" id="UP001611339">
    <property type="component" value="Unassembled WGS sequence"/>
</dbReference>
<dbReference type="GO" id="GO:0005524">
    <property type="term" value="F:ATP binding"/>
    <property type="evidence" value="ECO:0007669"/>
    <property type="project" value="UniProtKB-KW"/>
</dbReference>
<keyword evidence="3" id="KW-1185">Reference proteome</keyword>
<gene>
    <name evidence="2" type="ORF">ACH407_16105</name>
</gene>
<dbReference type="RefSeq" id="WP_398709723.1">
    <property type="nucleotide sequence ID" value="NZ_JBIRUI010000006.1"/>
</dbReference>
<organism evidence="2 3">
    <name type="scientific">Streptomyces litmocidini</name>
    <dbReference type="NCBI Taxonomy" id="67318"/>
    <lineage>
        <taxon>Bacteria</taxon>
        <taxon>Bacillati</taxon>
        <taxon>Actinomycetota</taxon>
        <taxon>Actinomycetes</taxon>
        <taxon>Kitasatosporales</taxon>
        <taxon>Streptomycetaceae</taxon>
        <taxon>Streptomyces</taxon>
    </lineage>
</organism>
<feature type="region of interest" description="Disordered" evidence="1">
    <location>
        <begin position="642"/>
        <end position="672"/>
    </location>
</feature>
<evidence type="ECO:0000313" key="3">
    <source>
        <dbReference type="Proteomes" id="UP001611339"/>
    </source>
</evidence>
<dbReference type="PRINTS" id="PR00364">
    <property type="entry name" value="DISEASERSIST"/>
</dbReference>
<keyword evidence="2" id="KW-0547">Nucleotide-binding</keyword>
<sequence length="672" mass="71473">MWNRDEGHDTRFVDRFRDGHALVGRDGELAALRAAVSGHRLVTVTGAAGTGKSRLALAALTPPSDGPARTVVRVRWHDGIPVGRRALTARVARALSGAGLPWGVAGAPGGPGLSWDPAPVELAAPPRPAPAGEVLLLLDDVDPVHTECIGLVQTLLMARPTVRVLVTARRPLGLGDERVIRLAPLPVEAAPGRPGASPAAELLVSRARERGWTEEPDPTAVARVCRLLEGVPLALELAAGRLGEWTMEELAAHLETGQCRLSDPEPLLLRHRTLRTSIGAVHALCEPVQRTVWRRLSVFTGPFTEAAAVFVCLGSDLAPHEVPPALAVLSATGVLQTLGEAGAVRPPRYRMARAARDFGAERLAAAGEWTMTRDRHAVHFRGVAAVAETLWNTGLQRQAFQAVQDERDDLMALVHRAGDGAGDAETALETMLHLWFWWAVHDHAREGSGLLHGLLPRLPADSPLVARGRWLAAWLSAAWDPRTAHHLLSLAWPAAVLAGDDALLGRIAHVHGTLAWQRQDPVSAAQYYRQAADTTPSGAPWGPSPAVSLAALAVVQAHHAPAAAARTARRALAQPDCADDAWATALAHYARAFADHRSGHTGRARHRAGRALADLEARLDAPQARRALRLLLATLDLAATTAGAPAPRPRPHVPVPRDGAQTPSATASLAPR</sequence>
<dbReference type="PANTHER" id="PTHR47691">
    <property type="entry name" value="REGULATOR-RELATED"/>
    <property type="match status" value="1"/>
</dbReference>
<comment type="caution">
    <text evidence="2">The sequence shown here is derived from an EMBL/GenBank/DDBJ whole genome shotgun (WGS) entry which is preliminary data.</text>
</comment>
<proteinExistence type="predicted"/>
<dbReference type="InterPro" id="IPR027417">
    <property type="entry name" value="P-loop_NTPase"/>
</dbReference>